<dbReference type="Proteomes" id="UP000287439">
    <property type="component" value="Unassembled WGS sequence"/>
</dbReference>
<keyword evidence="1" id="KW-0472">Membrane</keyword>
<dbReference type="EMBL" id="PELM01000075">
    <property type="protein sequence ID" value="RTH04188.1"/>
    <property type="molecule type" value="Genomic_DNA"/>
</dbReference>
<dbReference type="EMBL" id="PELV01000109">
    <property type="protein sequence ID" value="RTH19340.1"/>
    <property type="molecule type" value="Genomic_DNA"/>
</dbReference>
<evidence type="ECO:0008006" key="10">
    <source>
        <dbReference type="Google" id="ProtNLM"/>
    </source>
</evidence>
<evidence type="ECO:0000313" key="2">
    <source>
        <dbReference type="EMBL" id="RTH04188.1"/>
    </source>
</evidence>
<evidence type="ECO:0000313" key="8">
    <source>
        <dbReference type="Proteomes" id="UP000288051"/>
    </source>
</evidence>
<protein>
    <recommendedName>
        <fullName evidence="10">SHOCT domain-containing protein</fullName>
    </recommendedName>
</protein>
<accession>A0A430RMY3</accession>
<gene>
    <name evidence="5" type="ORF">CSW27_04180</name>
    <name evidence="4" type="ORF">CSW37_05200</name>
    <name evidence="3" type="ORF">CSW41_04120</name>
    <name evidence="2" type="ORF">CSW50_03360</name>
</gene>
<evidence type="ECO:0000313" key="4">
    <source>
        <dbReference type="EMBL" id="RTH38130.1"/>
    </source>
</evidence>
<keyword evidence="1" id="KW-0812">Transmembrane</keyword>
<evidence type="ECO:0000256" key="1">
    <source>
        <dbReference type="SAM" id="Phobius"/>
    </source>
</evidence>
<evidence type="ECO:0000313" key="6">
    <source>
        <dbReference type="Proteomes" id="UP000287155"/>
    </source>
</evidence>
<dbReference type="EMBL" id="PEMJ01000096">
    <property type="protein sequence ID" value="RTI16192.1"/>
    <property type="molecule type" value="Genomic_DNA"/>
</dbReference>
<proteinExistence type="predicted"/>
<evidence type="ECO:0000313" key="7">
    <source>
        <dbReference type="Proteomes" id="UP000287439"/>
    </source>
</evidence>
<dbReference type="Proteomes" id="UP000287155">
    <property type="component" value="Unassembled WGS sequence"/>
</dbReference>
<organism evidence="3 7">
    <name type="scientific">Thermus scotoductus</name>
    <dbReference type="NCBI Taxonomy" id="37636"/>
    <lineage>
        <taxon>Bacteria</taxon>
        <taxon>Thermotogati</taxon>
        <taxon>Deinococcota</taxon>
        <taxon>Deinococci</taxon>
        <taxon>Thermales</taxon>
        <taxon>Thermaceae</taxon>
        <taxon>Thermus</taxon>
    </lineage>
</organism>
<name>A0A430RMY3_THESC</name>
<evidence type="ECO:0000313" key="9">
    <source>
        <dbReference type="Proteomes" id="UP000288082"/>
    </source>
</evidence>
<dbReference type="Proteomes" id="UP000288082">
    <property type="component" value="Unassembled WGS sequence"/>
</dbReference>
<reference evidence="6 7" key="1">
    <citation type="journal article" date="2019" name="Extremophiles">
        <title>Biogeography of thermophiles and predominance of Thermus scotoductus in domestic water heaters.</title>
        <authorList>
            <person name="Wilpiszeski R.L."/>
            <person name="Zhang Z."/>
            <person name="House C.H."/>
        </authorList>
    </citation>
    <scope>NUCLEOTIDE SEQUENCE [LARGE SCALE GENOMIC DNA]</scope>
    <source>
        <strain evidence="5 6">14_S14</strain>
        <strain evidence="4 8">24_S24</strain>
        <strain evidence="3 7">28_S28</strain>
        <strain evidence="2 9">38_S38</strain>
    </source>
</reference>
<evidence type="ECO:0000313" key="3">
    <source>
        <dbReference type="EMBL" id="RTH19340.1"/>
    </source>
</evidence>
<sequence>MGMMGWGGMGFGWFFGLLNMLLVLALLGLLLYLGLRAWGGGGGPKKDEALEALRLRYARGELDEESYRRLRKELERGGEA</sequence>
<evidence type="ECO:0000313" key="5">
    <source>
        <dbReference type="EMBL" id="RTI16192.1"/>
    </source>
</evidence>
<dbReference type="Proteomes" id="UP000288051">
    <property type="component" value="Unassembled WGS sequence"/>
</dbReference>
<keyword evidence="1" id="KW-1133">Transmembrane helix</keyword>
<dbReference type="AlphaFoldDB" id="A0A430RMY3"/>
<dbReference type="EMBL" id="PELZ01000131">
    <property type="protein sequence ID" value="RTH38130.1"/>
    <property type="molecule type" value="Genomic_DNA"/>
</dbReference>
<feature type="transmembrane region" description="Helical" evidence="1">
    <location>
        <begin position="12"/>
        <end position="35"/>
    </location>
</feature>
<comment type="caution">
    <text evidence="3">The sequence shown here is derived from an EMBL/GenBank/DDBJ whole genome shotgun (WGS) entry which is preliminary data.</text>
</comment>